<dbReference type="EMBL" id="LC486416">
    <property type="protein sequence ID" value="BBL33065.1"/>
    <property type="molecule type" value="Viral_cRNA"/>
</dbReference>
<keyword evidence="1" id="KW-1133">Transmembrane helix</keyword>
<evidence type="ECO:0000313" key="3">
    <source>
        <dbReference type="EMBL" id="BBL33065.1"/>
    </source>
</evidence>
<reference evidence="2" key="1">
    <citation type="submission" date="2019-06" db="EMBL/GenBank/DDBJ databases">
        <title>The outbreak of avian bornavirus infection among captive psittacines in a breeding facility in Japan.</title>
        <authorList>
            <person name="Komorizono R."/>
            <person name="Fujiwara C."/>
            <person name="Kamiie J."/>
            <person name="Soga R."/>
            <person name="Makino A."/>
            <person name="Aihara N."/>
            <person name="Tomonaga K."/>
        </authorList>
    </citation>
    <scope>NUCLEOTIDE SEQUENCE</scope>
    <source>
        <strain evidence="3">No.18</strain>
        <strain evidence="2">No.6</strain>
    </source>
</reference>
<accession>A0A6J3ZY64</accession>
<organism evidence="2">
    <name type="scientific">Parrot bornavirus 4</name>
    <dbReference type="NCBI Taxonomy" id="1548718"/>
    <lineage>
        <taxon>Viruses</taxon>
        <taxon>Riboviria</taxon>
        <taxon>Orthornavirae</taxon>
        <taxon>Negarnaviricota</taxon>
        <taxon>Haploviricotina</taxon>
        <taxon>Monjiviricetes</taxon>
        <taxon>Mononegavirales</taxon>
        <taxon>Bornaviridae</taxon>
        <taxon>Orthobornavirus</taxon>
        <taxon>Orthobornavirus alphapsittaciforme</taxon>
    </lineage>
</organism>
<proteinExistence type="predicted"/>
<feature type="transmembrane region" description="Helical" evidence="1">
    <location>
        <begin position="468"/>
        <end position="490"/>
    </location>
</feature>
<gene>
    <name evidence="2" type="primary">G</name>
</gene>
<evidence type="ECO:0000313" key="2">
    <source>
        <dbReference type="EMBL" id="BBL33059.1"/>
    </source>
</evidence>
<sequence length="500" mass="56570">MLHSTYSRFVFGTLVLGLWVQTYAIPALKCNTESTPSLIDLEIRRMCHNKTENVVSCSVSYRNHTFAELNVTHVSCYKYHCKTYWGFFGSYSTDKLISRFTGDSSQCINGSVEDPFVCNWYYCCSAIVNDVCRCSISNAQVSVKSFPPFMYCSFADCSTVNEKDLSNGNATLSDGSLLLFDPYNLTHDVVNGTFNGTIYCNGSSKVVSFDAFRRSYGLKNCTYTDQSLNITCENCSSHCPHRRRRRDLSEVTYLAHKLRPMLADAWEDCEILQSLILGSFGSGMSGASQFLREWLNHTDIVGYIVNGIGVIWQCQRVNVSFLPWNESTYYPPVDSNGTRLYLNDESRLQTGSPEAIPGLKRVMWYGRMYLGTVNSGQRPKRVKYNRSSHDYHLDEFDWSFNFTPIIALATGHETNPINHAFGTQSNLLPYAKSSNLTSTDTGSGWVHIGLPSFAFLNPMGWLRDILSWAAWLGGILYLVQLAMSFPVLIARRRRLGRWSE</sequence>
<protein>
    <submittedName>
        <fullName evidence="2">Glycoprotein</fullName>
    </submittedName>
</protein>
<dbReference type="InterPro" id="IPR009344">
    <property type="entry name" value="BDV_G"/>
</dbReference>
<dbReference type="EMBL" id="LC486415">
    <property type="protein sequence ID" value="BBL33059.1"/>
    <property type="molecule type" value="Viral_cRNA"/>
</dbReference>
<keyword evidence="1" id="KW-0472">Membrane</keyword>
<evidence type="ECO:0000256" key="1">
    <source>
        <dbReference type="SAM" id="Phobius"/>
    </source>
</evidence>
<dbReference type="Pfam" id="PF06208">
    <property type="entry name" value="BDV_G"/>
    <property type="match status" value="1"/>
</dbReference>
<keyword evidence="1" id="KW-0812">Transmembrane</keyword>
<name>A0A6J3ZY64_9MONO</name>